<dbReference type="EMBL" id="HBGE01109163">
    <property type="protein sequence ID" value="CAD9188318.1"/>
    <property type="molecule type" value="Transcribed_RNA"/>
</dbReference>
<evidence type="ECO:0000256" key="1">
    <source>
        <dbReference type="SAM" id="Phobius"/>
    </source>
</evidence>
<sequence length="230" mass="26546">MGADFVSSIGKALFPPECTTDDFMYKYKVLLGKFNSYTAEARYWMHRDKDYVAWTHTNLNVDNVFFTRDKKGQLDAGVLDWGGVTCASLGGNFWWWLYCCEYDFLTAHIDGLLQYFIDIYREQCGISLSLQELKLQFIFSALLQAIGVLGAVPLIYRMCSKKEWRTITERTDPRIYADVNGTGNLRVYIGTFINVVRMIHDWGIEEVIDNWIEEFTSVTGIPKKKGYKPS</sequence>
<organism evidence="2">
    <name type="scientific">Alexandrium catenella</name>
    <name type="common">Red tide dinoflagellate</name>
    <name type="synonym">Gonyaulax catenella</name>
    <dbReference type="NCBI Taxonomy" id="2925"/>
    <lineage>
        <taxon>Eukaryota</taxon>
        <taxon>Sar</taxon>
        <taxon>Alveolata</taxon>
        <taxon>Dinophyceae</taxon>
        <taxon>Gonyaulacales</taxon>
        <taxon>Pyrocystaceae</taxon>
        <taxon>Alexandrium</taxon>
    </lineage>
</organism>
<gene>
    <name evidence="2" type="ORF">ACAT0790_LOCUS65092</name>
</gene>
<dbReference type="InterPro" id="IPR011009">
    <property type="entry name" value="Kinase-like_dom_sf"/>
</dbReference>
<feature type="transmembrane region" description="Helical" evidence="1">
    <location>
        <begin position="137"/>
        <end position="156"/>
    </location>
</feature>
<dbReference type="SUPFAM" id="SSF56112">
    <property type="entry name" value="Protein kinase-like (PK-like)"/>
    <property type="match status" value="1"/>
</dbReference>
<dbReference type="AlphaFoldDB" id="A0A7S1S975"/>
<keyword evidence="1" id="KW-1133">Transmembrane helix</keyword>
<accession>A0A7S1S975</accession>
<keyword evidence="1" id="KW-0472">Membrane</keyword>
<name>A0A7S1S975_ALECA</name>
<evidence type="ECO:0008006" key="3">
    <source>
        <dbReference type="Google" id="ProtNLM"/>
    </source>
</evidence>
<reference evidence="2" key="1">
    <citation type="submission" date="2021-01" db="EMBL/GenBank/DDBJ databases">
        <authorList>
            <person name="Corre E."/>
            <person name="Pelletier E."/>
            <person name="Niang G."/>
            <person name="Scheremetjew M."/>
            <person name="Finn R."/>
            <person name="Kale V."/>
            <person name="Holt S."/>
            <person name="Cochrane G."/>
            <person name="Meng A."/>
            <person name="Brown T."/>
            <person name="Cohen L."/>
        </authorList>
    </citation>
    <scope>NUCLEOTIDE SEQUENCE</scope>
    <source>
        <strain evidence="2">OF101</strain>
    </source>
</reference>
<protein>
    <recommendedName>
        <fullName evidence="3">Aminoglycoside phosphotransferase domain-containing protein</fullName>
    </recommendedName>
</protein>
<keyword evidence="1" id="KW-0812">Transmembrane</keyword>
<evidence type="ECO:0000313" key="2">
    <source>
        <dbReference type="EMBL" id="CAD9188318.1"/>
    </source>
</evidence>
<proteinExistence type="predicted"/>